<evidence type="ECO:0000313" key="2">
    <source>
        <dbReference type="EMBL" id="MFC0588940.1"/>
    </source>
</evidence>
<accession>A0ABV6PGI5</accession>
<keyword evidence="3" id="KW-1185">Reference proteome</keyword>
<gene>
    <name evidence="2" type="ORF">ACFFF7_05890</name>
</gene>
<evidence type="ECO:0000256" key="1">
    <source>
        <dbReference type="SAM" id="SignalP"/>
    </source>
</evidence>
<dbReference type="RefSeq" id="WP_379480428.1">
    <property type="nucleotide sequence ID" value="NZ_JBHLTL010000001.1"/>
</dbReference>
<feature type="signal peptide" evidence="1">
    <location>
        <begin position="1"/>
        <end position="20"/>
    </location>
</feature>
<name>A0ABV6PGI5_9SPHN</name>
<protein>
    <submittedName>
        <fullName evidence="2">Transporter</fullName>
    </submittedName>
</protein>
<keyword evidence="1" id="KW-0732">Signal</keyword>
<comment type="caution">
    <text evidence="2">The sequence shown here is derived from an EMBL/GenBank/DDBJ whole genome shotgun (WGS) entry which is preliminary data.</text>
</comment>
<reference evidence="2 3" key="1">
    <citation type="submission" date="2024-09" db="EMBL/GenBank/DDBJ databases">
        <authorList>
            <person name="Sun Q."/>
            <person name="Mori K."/>
        </authorList>
    </citation>
    <scope>NUCLEOTIDE SEQUENCE [LARGE SCALE GENOMIC DNA]</scope>
    <source>
        <strain evidence="2 3">NCAIM B.02537</strain>
    </source>
</reference>
<dbReference type="Proteomes" id="UP001589943">
    <property type="component" value="Unassembled WGS sequence"/>
</dbReference>
<sequence>MKILKIAAFGLVTLSGNALAESGSDQTAQSIAANNAAAAPQDINSFELSSGFDYSVGKYGAALDTSVKSVPLEGKAQIGRLRLQAALPYVWIKGPGQIVGGVVVGSSNPGEVAERQGVGDLSLATSYRAFDEHGALPMIELGGSVKLPTAKATIGTGQTDYGVNVALYKSVGSKVTLFGSVGYSWLGSPASYKLNNGVTAYGGVNVRPGPAFNLGASVSYREPVATGLQGQTAISPYLTYRFNQHFGMTAYTQVGINDASPRVGAGLRLSVFR</sequence>
<feature type="chain" id="PRO_5046790912" evidence="1">
    <location>
        <begin position="21"/>
        <end position="273"/>
    </location>
</feature>
<dbReference type="EMBL" id="JBHLTL010000001">
    <property type="protein sequence ID" value="MFC0588940.1"/>
    <property type="molecule type" value="Genomic_DNA"/>
</dbReference>
<dbReference type="Pfam" id="PF13557">
    <property type="entry name" value="Phenol_MetA_deg"/>
    <property type="match status" value="1"/>
</dbReference>
<proteinExistence type="predicted"/>
<dbReference type="InterPro" id="IPR025737">
    <property type="entry name" value="FApF"/>
</dbReference>
<evidence type="ECO:0000313" key="3">
    <source>
        <dbReference type="Proteomes" id="UP001589943"/>
    </source>
</evidence>
<organism evidence="2 3">
    <name type="scientific">Novosphingobium aquiterrae</name>
    <dbReference type="NCBI Taxonomy" id="624388"/>
    <lineage>
        <taxon>Bacteria</taxon>
        <taxon>Pseudomonadati</taxon>
        <taxon>Pseudomonadota</taxon>
        <taxon>Alphaproteobacteria</taxon>
        <taxon>Sphingomonadales</taxon>
        <taxon>Sphingomonadaceae</taxon>
        <taxon>Novosphingobium</taxon>
    </lineage>
</organism>